<sequence>MDRPYVAISQSHHLYSFQLVLFKHSRSTGINFRSPIQSSPEATLVATSQYCHSSPCKASECSKFKTKPAFFAAQETASSLIWECDLAKRMFKTHPQEAFLTLCILYCPFIHLEIKSEMKSATKLGHQTSIKAIRVISSSSVSPAGWLDIDRLGCAASFSKGIAFNAAIARDHDTPRYYIISSC</sequence>
<keyword evidence="2" id="KW-1185">Reference proteome</keyword>
<dbReference type="Proteomes" id="UP001187192">
    <property type="component" value="Unassembled WGS sequence"/>
</dbReference>
<gene>
    <name evidence="1" type="ORF">TIFTF001_006552</name>
</gene>
<reference evidence="1" key="1">
    <citation type="submission" date="2023-07" db="EMBL/GenBank/DDBJ databases">
        <title>draft genome sequence of fig (Ficus carica).</title>
        <authorList>
            <person name="Takahashi T."/>
            <person name="Nishimura K."/>
        </authorList>
    </citation>
    <scope>NUCLEOTIDE SEQUENCE</scope>
</reference>
<dbReference type="Gramene" id="FCD_00005616-RA">
    <property type="protein sequence ID" value="FCD_00005616-RA:cds"/>
    <property type="gene ID" value="FCD_00005616"/>
</dbReference>
<dbReference type="AlphaFoldDB" id="A0AA88CW46"/>
<evidence type="ECO:0000313" key="1">
    <source>
        <dbReference type="EMBL" id="GMN37118.1"/>
    </source>
</evidence>
<evidence type="ECO:0000313" key="2">
    <source>
        <dbReference type="Proteomes" id="UP001187192"/>
    </source>
</evidence>
<protein>
    <submittedName>
        <fullName evidence="1">Uncharacterized protein</fullName>
    </submittedName>
</protein>
<accession>A0AA88CW46</accession>
<proteinExistence type="predicted"/>
<comment type="caution">
    <text evidence="1">The sequence shown here is derived from an EMBL/GenBank/DDBJ whole genome shotgun (WGS) entry which is preliminary data.</text>
</comment>
<organism evidence="1 2">
    <name type="scientific">Ficus carica</name>
    <name type="common">Common fig</name>
    <dbReference type="NCBI Taxonomy" id="3494"/>
    <lineage>
        <taxon>Eukaryota</taxon>
        <taxon>Viridiplantae</taxon>
        <taxon>Streptophyta</taxon>
        <taxon>Embryophyta</taxon>
        <taxon>Tracheophyta</taxon>
        <taxon>Spermatophyta</taxon>
        <taxon>Magnoliopsida</taxon>
        <taxon>eudicotyledons</taxon>
        <taxon>Gunneridae</taxon>
        <taxon>Pentapetalae</taxon>
        <taxon>rosids</taxon>
        <taxon>fabids</taxon>
        <taxon>Rosales</taxon>
        <taxon>Moraceae</taxon>
        <taxon>Ficeae</taxon>
        <taxon>Ficus</taxon>
    </lineage>
</organism>
<name>A0AA88CW46_FICCA</name>
<dbReference type="EMBL" id="BTGU01000006">
    <property type="protein sequence ID" value="GMN37118.1"/>
    <property type="molecule type" value="Genomic_DNA"/>
</dbReference>